<organism evidence="2 3">
    <name type="scientific">Lentinus tigrinus ALCF2SS1-6</name>
    <dbReference type="NCBI Taxonomy" id="1328759"/>
    <lineage>
        <taxon>Eukaryota</taxon>
        <taxon>Fungi</taxon>
        <taxon>Dikarya</taxon>
        <taxon>Basidiomycota</taxon>
        <taxon>Agaricomycotina</taxon>
        <taxon>Agaricomycetes</taxon>
        <taxon>Polyporales</taxon>
        <taxon>Polyporaceae</taxon>
        <taxon>Lentinus</taxon>
    </lineage>
</organism>
<dbReference type="OrthoDB" id="2802922at2759"/>
<evidence type="ECO:0000313" key="3">
    <source>
        <dbReference type="Proteomes" id="UP000313359"/>
    </source>
</evidence>
<dbReference type="STRING" id="1328759.A0A5C2SEI5"/>
<keyword evidence="3" id="KW-1185">Reference proteome</keyword>
<reference evidence="2" key="1">
    <citation type="journal article" date="2018" name="Genome Biol. Evol.">
        <title>Genomics and development of Lentinus tigrinus, a white-rot wood-decaying mushroom with dimorphic fruiting bodies.</title>
        <authorList>
            <person name="Wu B."/>
            <person name="Xu Z."/>
            <person name="Knudson A."/>
            <person name="Carlson A."/>
            <person name="Chen N."/>
            <person name="Kovaka S."/>
            <person name="LaButti K."/>
            <person name="Lipzen A."/>
            <person name="Pennachio C."/>
            <person name="Riley R."/>
            <person name="Schakwitz W."/>
            <person name="Umezawa K."/>
            <person name="Ohm R.A."/>
            <person name="Grigoriev I.V."/>
            <person name="Nagy L.G."/>
            <person name="Gibbons J."/>
            <person name="Hibbett D."/>
        </authorList>
    </citation>
    <scope>NUCLEOTIDE SEQUENCE [LARGE SCALE GENOMIC DNA]</scope>
    <source>
        <strain evidence="2">ALCF2SS1-6</strain>
    </source>
</reference>
<dbReference type="InterPro" id="IPR001810">
    <property type="entry name" value="F-box_dom"/>
</dbReference>
<feature type="domain" description="F-box" evidence="1">
    <location>
        <begin position="3"/>
        <end position="36"/>
    </location>
</feature>
<accession>A0A5C2SEI5</accession>
<dbReference type="EMBL" id="ML122269">
    <property type="protein sequence ID" value="RPD59736.1"/>
    <property type="molecule type" value="Genomic_DNA"/>
</dbReference>
<dbReference type="Proteomes" id="UP000313359">
    <property type="component" value="Unassembled WGS sequence"/>
</dbReference>
<proteinExistence type="predicted"/>
<dbReference type="Pfam" id="PF00646">
    <property type="entry name" value="F-box"/>
    <property type="match status" value="1"/>
</dbReference>
<protein>
    <recommendedName>
        <fullName evidence="1">F-box domain-containing protein</fullName>
    </recommendedName>
</protein>
<name>A0A5C2SEI5_9APHY</name>
<dbReference type="InterPro" id="IPR032675">
    <property type="entry name" value="LRR_dom_sf"/>
</dbReference>
<evidence type="ECO:0000313" key="2">
    <source>
        <dbReference type="EMBL" id="RPD59736.1"/>
    </source>
</evidence>
<evidence type="ECO:0000259" key="1">
    <source>
        <dbReference type="Pfam" id="PF00646"/>
    </source>
</evidence>
<gene>
    <name evidence="2" type="ORF">L227DRAFT_527271</name>
</gene>
<dbReference type="AlphaFoldDB" id="A0A5C2SEI5"/>
<sequence>MNLLSLNDDVLLAVFAHLHGQDALNVSLTSKQAYALAGPRIASDITCTSPRELRRLHAYLLSSIRGTPRAKFVEKIFIHIDRFAGDRDDDEYYANFSQESLLGDILLQASNIRQLYFDRFHPSLERDPRIAHAIRSLTSLDKLDLFVVADASLSIFDPPHDLGKLLYLKLCYDCVDDPLKNQSTSLQPLISVLPSFRRLHTFAISFFEPTARLPLAARLFMPSIRTLDLCKVSTPALDLVDLCPNLSDLTISLNWEASEAVDHTVIEGPKWPSLHQLGVVELDEVRWYSKRLRTVDRLRICGRILLNSETTADGAMSPAERLLELLQDTSPVGLYMRMELSGQVEHSSGFWSDVACAAPRLRSLELQLYRPWTEDWDDYSWVSELPHALRSLPLQCLRVLVPHQQRFLYYTNRWNKEAKEARNREEEINRIKALARLPPLMVHTFPSLRCLSVGNAIPDMQLLRDTPLDPAASALQVDDEEWGWDYLRHVGIHRWWRVVDGLHGRELVEITEEEGEAAQREIETVTLIEESTQ</sequence>
<dbReference type="Gene3D" id="3.80.10.10">
    <property type="entry name" value="Ribonuclease Inhibitor"/>
    <property type="match status" value="1"/>
</dbReference>